<name>A0AAD9CFG6_DISEL</name>
<protein>
    <submittedName>
        <fullName evidence="2">Ribosome biogenesis protein rlp24</fullName>
    </submittedName>
</protein>
<accession>A0AAD9CFG6</accession>
<gene>
    <name evidence="2" type="ORF">KUDE01_018158</name>
</gene>
<dbReference type="Proteomes" id="UP001228049">
    <property type="component" value="Unassembled WGS sequence"/>
</dbReference>
<evidence type="ECO:0000313" key="2">
    <source>
        <dbReference type="EMBL" id="KAK1898634.1"/>
    </source>
</evidence>
<dbReference type="AlphaFoldDB" id="A0AAD9CFG6"/>
<evidence type="ECO:0000313" key="3">
    <source>
        <dbReference type="Proteomes" id="UP001228049"/>
    </source>
</evidence>
<dbReference type="EMBL" id="JASDAP010000008">
    <property type="protein sequence ID" value="KAK1898634.1"/>
    <property type="molecule type" value="Genomic_DNA"/>
</dbReference>
<feature type="region of interest" description="Disordered" evidence="1">
    <location>
        <begin position="15"/>
        <end position="107"/>
    </location>
</feature>
<reference evidence="2" key="1">
    <citation type="submission" date="2023-04" db="EMBL/GenBank/DDBJ databases">
        <title>Chromosome-level genome of Chaenocephalus aceratus.</title>
        <authorList>
            <person name="Park H."/>
        </authorList>
    </citation>
    <scope>NUCLEOTIDE SEQUENCE</scope>
    <source>
        <strain evidence="2">DE</strain>
        <tissue evidence="2">Muscle</tissue>
    </source>
</reference>
<keyword evidence="3" id="KW-1185">Reference proteome</keyword>
<organism evidence="2 3">
    <name type="scientific">Dissostichus eleginoides</name>
    <name type="common">Patagonian toothfish</name>
    <name type="synonym">Dissostichus amissus</name>
    <dbReference type="NCBI Taxonomy" id="100907"/>
    <lineage>
        <taxon>Eukaryota</taxon>
        <taxon>Metazoa</taxon>
        <taxon>Chordata</taxon>
        <taxon>Craniata</taxon>
        <taxon>Vertebrata</taxon>
        <taxon>Euteleostomi</taxon>
        <taxon>Actinopterygii</taxon>
        <taxon>Neopterygii</taxon>
        <taxon>Teleostei</taxon>
        <taxon>Neoteleostei</taxon>
        <taxon>Acanthomorphata</taxon>
        <taxon>Eupercaria</taxon>
        <taxon>Perciformes</taxon>
        <taxon>Notothenioidei</taxon>
        <taxon>Nototheniidae</taxon>
        <taxon>Dissostichus</taxon>
    </lineage>
</organism>
<feature type="compositionally biased region" description="Polar residues" evidence="1">
    <location>
        <begin position="67"/>
        <end position="76"/>
    </location>
</feature>
<proteinExistence type="predicted"/>
<sequence length="107" mass="11536">MKKEKEKWLLFVLKGNEAEQNGRLKRNPEKRECKGDAGLRSGSAGRRVPSDQTQNQGGSVMKGTKRVTLNHSQAHSDPSCDPSPGIPLPGRPSPGFSSPQDHDSGSS</sequence>
<comment type="caution">
    <text evidence="2">The sequence shown here is derived from an EMBL/GenBank/DDBJ whole genome shotgun (WGS) entry which is preliminary data.</text>
</comment>
<evidence type="ECO:0000256" key="1">
    <source>
        <dbReference type="SAM" id="MobiDB-lite"/>
    </source>
</evidence>
<feature type="compositionally biased region" description="Basic and acidic residues" evidence="1">
    <location>
        <begin position="16"/>
        <end position="37"/>
    </location>
</feature>